<dbReference type="InterPro" id="IPR052530">
    <property type="entry name" value="NAD(P)H_nitroreductase"/>
</dbReference>
<comment type="caution">
    <text evidence="10">The sequence shown here is derived from an EMBL/GenBank/DDBJ whole genome shotgun (WGS) entry which is preliminary data.</text>
</comment>
<evidence type="ECO:0000256" key="4">
    <source>
        <dbReference type="ARBA" id="ARBA00022857"/>
    </source>
</evidence>
<accession>A0A919AK70</accession>
<comment type="similarity">
    <text evidence="1 7">Belongs to the nitroreductase family.</text>
</comment>
<keyword evidence="3 7" id="KW-0288">FMN</keyword>
<dbReference type="AlphaFoldDB" id="A0A919AK70"/>
<dbReference type="InterPro" id="IPR000415">
    <property type="entry name" value="Nitroreductase-like"/>
</dbReference>
<dbReference type="GO" id="GO:0016491">
    <property type="term" value="F:oxidoreductase activity"/>
    <property type="evidence" value="ECO:0007669"/>
    <property type="project" value="UniProtKB-UniRule"/>
</dbReference>
<dbReference type="Pfam" id="PF00881">
    <property type="entry name" value="Nitroreductase"/>
    <property type="match status" value="1"/>
</dbReference>
<keyword evidence="2 7" id="KW-0285">Flavoprotein</keyword>
<dbReference type="InterPro" id="IPR029479">
    <property type="entry name" value="Nitroreductase"/>
</dbReference>
<feature type="domain" description="Nitroreductase" evidence="9">
    <location>
        <begin position="15"/>
        <end position="171"/>
    </location>
</feature>
<dbReference type="PANTHER" id="PTHR43821">
    <property type="entry name" value="NAD(P)H NITROREDUCTASE YDJA-RELATED"/>
    <property type="match status" value="1"/>
</dbReference>
<evidence type="ECO:0000256" key="7">
    <source>
        <dbReference type="PIRNR" id="PIRNR000232"/>
    </source>
</evidence>
<dbReference type="EMBL" id="BNCI01000001">
    <property type="protein sequence ID" value="GHF11392.1"/>
    <property type="molecule type" value="Genomic_DNA"/>
</dbReference>
<evidence type="ECO:0000313" key="10">
    <source>
        <dbReference type="EMBL" id="GHF11392.1"/>
    </source>
</evidence>
<proteinExistence type="inferred from homology"/>
<evidence type="ECO:0000256" key="6">
    <source>
        <dbReference type="ARBA" id="ARBA00023027"/>
    </source>
</evidence>
<keyword evidence="4 7" id="KW-0521">NADP</keyword>
<dbReference type="EC" id="1.-.-.-" evidence="7"/>
<feature type="binding site" description="in other chain" evidence="8">
    <location>
        <begin position="141"/>
        <end position="143"/>
    </location>
    <ligand>
        <name>FMN</name>
        <dbReference type="ChEBI" id="CHEBI:58210"/>
        <note>ligand shared between dimeric partners</note>
    </ligand>
</feature>
<dbReference type="Gene3D" id="3.40.109.10">
    <property type="entry name" value="NADH Oxidase"/>
    <property type="match status" value="1"/>
</dbReference>
<reference evidence="10" key="2">
    <citation type="submission" date="2020-09" db="EMBL/GenBank/DDBJ databases">
        <authorList>
            <person name="Sun Q."/>
            <person name="Kim S."/>
        </authorList>
    </citation>
    <scope>NUCLEOTIDE SEQUENCE</scope>
    <source>
        <strain evidence="10">KCTC 42590</strain>
    </source>
</reference>
<dbReference type="PANTHER" id="PTHR43821:SF1">
    <property type="entry name" value="NAD(P)H NITROREDUCTASE YDJA-RELATED"/>
    <property type="match status" value="1"/>
</dbReference>
<keyword evidence="6 7" id="KW-0520">NAD</keyword>
<dbReference type="Proteomes" id="UP000630923">
    <property type="component" value="Unassembled WGS sequence"/>
</dbReference>
<evidence type="ECO:0000256" key="3">
    <source>
        <dbReference type="ARBA" id="ARBA00022643"/>
    </source>
</evidence>
<protein>
    <recommendedName>
        <fullName evidence="7">Putative NAD(P)H nitroreductase</fullName>
        <ecNumber evidence="7">1.-.-.-</ecNumber>
    </recommendedName>
</protein>
<feature type="binding site" description="in other chain" evidence="8">
    <location>
        <begin position="17"/>
        <end position="19"/>
    </location>
    <ligand>
        <name>FMN</name>
        <dbReference type="ChEBI" id="CHEBI:58210"/>
        <note>ligand shared between dimeric partners</note>
    </ligand>
</feature>
<dbReference type="SUPFAM" id="SSF55469">
    <property type="entry name" value="FMN-dependent nitroreductase-like"/>
    <property type="match status" value="1"/>
</dbReference>
<name>A0A919AK70_9PROT</name>
<feature type="binding site" evidence="8">
    <location>
        <position position="44"/>
    </location>
    <ligand>
        <name>FMN</name>
        <dbReference type="ChEBI" id="CHEBI:58210"/>
        <note>ligand shared between dimeric partners</note>
    </ligand>
</feature>
<comment type="cofactor">
    <cofactor evidence="8">
        <name>FMN</name>
        <dbReference type="ChEBI" id="CHEBI:58210"/>
    </cofactor>
    <text evidence="8">Binds 1 FMN per subunit.</text>
</comment>
<reference evidence="10" key="1">
    <citation type="journal article" date="2014" name="Int. J. Syst. Evol. Microbiol.">
        <title>Complete genome sequence of Corynebacterium casei LMG S-19264T (=DSM 44701T), isolated from a smear-ripened cheese.</title>
        <authorList>
            <consortium name="US DOE Joint Genome Institute (JGI-PGF)"/>
            <person name="Walter F."/>
            <person name="Albersmeier A."/>
            <person name="Kalinowski J."/>
            <person name="Ruckert C."/>
        </authorList>
    </citation>
    <scope>NUCLEOTIDE SEQUENCE</scope>
    <source>
        <strain evidence="10">KCTC 42590</strain>
    </source>
</reference>
<sequence length="200" mass="21401">MTFNTPNPDVYDFLMNRRSVKTQQMDGPPVDKEDLTKILAAAARVPDHGKLAPWRFIILEGADQVAFGQLISKALLEENECSEKVATKMQGYATQAPTLIVAVSSPSDARPIPEWEQILSAGAACQNLLIAATALGYAGQWLTGWASYSDTVKKGLGLSGKEKIAGFLFLGTANAVPSERPRPDLADIVQVGMPAAAKSD</sequence>
<evidence type="ECO:0000256" key="1">
    <source>
        <dbReference type="ARBA" id="ARBA00007118"/>
    </source>
</evidence>
<dbReference type="PIRSF" id="PIRSF000232">
    <property type="entry name" value="YdjA"/>
    <property type="match status" value="1"/>
</dbReference>
<gene>
    <name evidence="10" type="ORF">GCM10017044_01430</name>
</gene>
<organism evidence="10 11">
    <name type="scientific">Kordiimonas sediminis</name>
    <dbReference type="NCBI Taxonomy" id="1735581"/>
    <lineage>
        <taxon>Bacteria</taxon>
        <taxon>Pseudomonadati</taxon>
        <taxon>Pseudomonadota</taxon>
        <taxon>Alphaproteobacteria</taxon>
        <taxon>Kordiimonadales</taxon>
        <taxon>Kordiimonadaceae</taxon>
        <taxon>Kordiimonas</taxon>
    </lineage>
</organism>
<keyword evidence="5 7" id="KW-0560">Oxidoreductase</keyword>
<keyword evidence="11" id="KW-1185">Reference proteome</keyword>
<dbReference type="CDD" id="cd02135">
    <property type="entry name" value="YdjA-like"/>
    <property type="match status" value="1"/>
</dbReference>
<evidence type="ECO:0000256" key="2">
    <source>
        <dbReference type="ARBA" id="ARBA00022630"/>
    </source>
</evidence>
<evidence type="ECO:0000256" key="8">
    <source>
        <dbReference type="PIRSR" id="PIRSR000232-1"/>
    </source>
</evidence>
<dbReference type="InterPro" id="IPR026021">
    <property type="entry name" value="YdjA-like"/>
</dbReference>
<dbReference type="RefSeq" id="WP_191249647.1">
    <property type="nucleotide sequence ID" value="NZ_BNCI01000001.1"/>
</dbReference>
<evidence type="ECO:0000259" key="9">
    <source>
        <dbReference type="Pfam" id="PF00881"/>
    </source>
</evidence>
<feature type="binding site" evidence="8">
    <location>
        <position position="48"/>
    </location>
    <ligand>
        <name>FMN</name>
        <dbReference type="ChEBI" id="CHEBI:58210"/>
        <note>ligand shared between dimeric partners</note>
    </ligand>
</feature>
<evidence type="ECO:0000313" key="11">
    <source>
        <dbReference type="Proteomes" id="UP000630923"/>
    </source>
</evidence>
<evidence type="ECO:0000256" key="5">
    <source>
        <dbReference type="ARBA" id="ARBA00023002"/>
    </source>
</evidence>